<dbReference type="Pfam" id="PF00011">
    <property type="entry name" value="HSP20"/>
    <property type="match status" value="1"/>
</dbReference>
<feature type="domain" description="SHSP" evidence="4">
    <location>
        <begin position="100"/>
        <end position="209"/>
    </location>
</feature>
<sequence>MSSFFEKLKGITDAETDQEPTEEKPMEELAVKEIAIEKPAESEKLKTKPRRSKKMAAETAEPQSVSLANKEETVSKITPKLAPATPNAPKNVVPSKEKKWPEPEGQLAVDVYQTEDELVIQSAVAGVKPESLDIAAQGDMVTIKGSRENNQKEEKNYFYQECYWGKFSREIILPTEADASRAQASMTDGILTIRIPKIEKDKKKKISVQ</sequence>
<name>A0A1G2RWA3_9BACT</name>
<evidence type="ECO:0000313" key="6">
    <source>
        <dbReference type="Proteomes" id="UP000177853"/>
    </source>
</evidence>
<dbReference type="InterPro" id="IPR031107">
    <property type="entry name" value="Small_HSP"/>
</dbReference>
<reference evidence="5 6" key="1">
    <citation type="journal article" date="2016" name="Nat. Commun.">
        <title>Thousands of microbial genomes shed light on interconnected biogeochemical processes in an aquifer system.</title>
        <authorList>
            <person name="Anantharaman K."/>
            <person name="Brown C.T."/>
            <person name="Hug L.A."/>
            <person name="Sharon I."/>
            <person name="Castelle C.J."/>
            <person name="Probst A.J."/>
            <person name="Thomas B.C."/>
            <person name="Singh A."/>
            <person name="Wilkins M.J."/>
            <person name="Karaoz U."/>
            <person name="Brodie E.L."/>
            <person name="Williams K.H."/>
            <person name="Hubbard S.S."/>
            <person name="Banfield J.F."/>
        </authorList>
    </citation>
    <scope>NUCLEOTIDE SEQUENCE [LARGE SCALE GENOMIC DNA]</scope>
</reference>
<dbReference type="AlphaFoldDB" id="A0A1G2RWA3"/>
<protein>
    <recommendedName>
        <fullName evidence="4">SHSP domain-containing protein</fullName>
    </recommendedName>
</protein>
<evidence type="ECO:0000256" key="3">
    <source>
        <dbReference type="SAM" id="MobiDB-lite"/>
    </source>
</evidence>
<gene>
    <name evidence="5" type="ORF">A3H01_01965</name>
</gene>
<evidence type="ECO:0000256" key="2">
    <source>
        <dbReference type="RuleBase" id="RU003616"/>
    </source>
</evidence>
<organism evidence="5 6">
    <name type="scientific">Candidatus Wildermuthbacteria bacterium RIFCSPLOWO2_12_FULL_40_9</name>
    <dbReference type="NCBI Taxonomy" id="1802467"/>
    <lineage>
        <taxon>Bacteria</taxon>
        <taxon>Candidatus Wildermuthiibacteriota</taxon>
    </lineage>
</organism>
<dbReference type="Gene3D" id="2.60.40.790">
    <property type="match status" value="1"/>
</dbReference>
<dbReference type="PROSITE" id="PS01031">
    <property type="entry name" value="SHSP"/>
    <property type="match status" value="1"/>
</dbReference>
<feature type="region of interest" description="Disordered" evidence="3">
    <location>
        <begin position="1"/>
        <end position="102"/>
    </location>
</feature>
<proteinExistence type="inferred from homology"/>
<dbReference type="Proteomes" id="UP000177853">
    <property type="component" value="Unassembled WGS sequence"/>
</dbReference>
<accession>A0A1G2RWA3</accession>
<dbReference type="InterPro" id="IPR002068">
    <property type="entry name" value="A-crystallin/Hsp20_dom"/>
</dbReference>
<feature type="compositionally biased region" description="Basic and acidic residues" evidence="3">
    <location>
        <begin position="1"/>
        <end position="12"/>
    </location>
</feature>
<comment type="caution">
    <text evidence="5">The sequence shown here is derived from an EMBL/GenBank/DDBJ whole genome shotgun (WGS) entry which is preliminary data.</text>
</comment>
<feature type="compositionally biased region" description="Basic and acidic residues" evidence="3">
    <location>
        <begin position="21"/>
        <end position="46"/>
    </location>
</feature>
<dbReference type="CDD" id="cd06464">
    <property type="entry name" value="ACD_sHsps-like"/>
    <property type="match status" value="1"/>
</dbReference>
<evidence type="ECO:0000313" key="5">
    <source>
        <dbReference type="EMBL" id="OHA77100.1"/>
    </source>
</evidence>
<dbReference type="SUPFAM" id="SSF49764">
    <property type="entry name" value="HSP20-like chaperones"/>
    <property type="match status" value="1"/>
</dbReference>
<dbReference type="PANTHER" id="PTHR11527">
    <property type="entry name" value="HEAT-SHOCK PROTEIN 20 FAMILY MEMBER"/>
    <property type="match status" value="1"/>
</dbReference>
<dbReference type="EMBL" id="MHUM01000008">
    <property type="protein sequence ID" value="OHA77100.1"/>
    <property type="molecule type" value="Genomic_DNA"/>
</dbReference>
<evidence type="ECO:0000256" key="1">
    <source>
        <dbReference type="PROSITE-ProRule" id="PRU00285"/>
    </source>
</evidence>
<dbReference type="InterPro" id="IPR008978">
    <property type="entry name" value="HSP20-like_chaperone"/>
</dbReference>
<comment type="similarity">
    <text evidence="1 2">Belongs to the small heat shock protein (HSP20) family.</text>
</comment>
<evidence type="ECO:0000259" key="4">
    <source>
        <dbReference type="PROSITE" id="PS01031"/>
    </source>
</evidence>